<name>A0A5C6QST1_9GAMM</name>
<organism evidence="1 2">
    <name type="scientific">Colwellia demingiae</name>
    <dbReference type="NCBI Taxonomy" id="89401"/>
    <lineage>
        <taxon>Bacteria</taxon>
        <taxon>Pseudomonadati</taxon>
        <taxon>Pseudomonadota</taxon>
        <taxon>Gammaproteobacteria</taxon>
        <taxon>Alteromonadales</taxon>
        <taxon>Colwelliaceae</taxon>
        <taxon>Colwellia</taxon>
    </lineage>
</organism>
<proteinExistence type="predicted"/>
<dbReference type="AlphaFoldDB" id="A0A5C6QST1"/>
<gene>
    <name evidence="1" type="ORF">ESZ36_00350</name>
</gene>
<dbReference type="RefSeq" id="WP_146781959.1">
    <property type="nucleotide sequence ID" value="NZ_VOLT01000001.1"/>
</dbReference>
<comment type="caution">
    <text evidence="1">The sequence shown here is derived from an EMBL/GenBank/DDBJ whole genome shotgun (WGS) entry which is preliminary data.</text>
</comment>
<evidence type="ECO:0000313" key="1">
    <source>
        <dbReference type="EMBL" id="TWX71722.1"/>
    </source>
</evidence>
<reference evidence="1 2" key="1">
    <citation type="submission" date="2019-07" db="EMBL/GenBank/DDBJ databases">
        <title>Genomes of sea-ice associated Colwellia species.</title>
        <authorList>
            <person name="Bowman J.P."/>
        </authorList>
    </citation>
    <scope>NUCLEOTIDE SEQUENCE [LARGE SCALE GENOMIC DNA]</scope>
    <source>
        <strain evidence="1 2">ACAM 459</strain>
    </source>
</reference>
<accession>A0A5C6QST1</accession>
<protein>
    <submittedName>
        <fullName evidence="1">Uncharacterized protein</fullName>
    </submittedName>
</protein>
<keyword evidence="2" id="KW-1185">Reference proteome</keyword>
<dbReference type="Proteomes" id="UP000321822">
    <property type="component" value="Unassembled WGS sequence"/>
</dbReference>
<dbReference type="EMBL" id="VOLT01000001">
    <property type="protein sequence ID" value="TWX71722.1"/>
    <property type="molecule type" value="Genomic_DNA"/>
</dbReference>
<sequence length="375" mass="43265">MEIQINKICFSLPTRAFLIDYAVSQKRQLPVVKEFIVRLVYSLGGCSVETIQNYFGFSNAEISAVIDDLLEERLIEWDEENISLTHYASEKFVAVEGRMLPRFFEVVDKAETVNFDLQEFKVLPNTLKRTGQNVLGVSMALPDDSYKLLNEKAQGAFDSDFQHYREVVKGEDIYSERQELYKINHVSSKYDSLIPIEVSYYIDSSSPTEIKMRYESSDIDDWDEEKKLFTTMDNSIEQNTQALNNSKSFCEYLDITKDPFLQKYWNDQDEQLGVNAFISHFATSSIHQSPETQVLVGNFYTKFNSDAIMERLKEAYESKPSSSGLIWFTNSNSKSWARTSNFENLIDSITSLFDKRKSTSKTVLVMNCQSRPEAF</sequence>
<dbReference type="OrthoDB" id="9177208at2"/>
<evidence type="ECO:0000313" key="2">
    <source>
        <dbReference type="Proteomes" id="UP000321822"/>
    </source>
</evidence>